<dbReference type="SMART" id="SM00262">
    <property type="entry name" value="GEL"/>
    <property type="match status" value="2"/>
</dbReference>
<dbReference type="STRING" id="121845.A0A1S4EAE3"/>
<dbReference type="PANTHER" id="PTHR11977">
    <property type="entry name" value="VILLIN"/>
    <property type="match status" value="1"/>
</dbReference>
<evidence type="ECO:0000313" key="3">
    <source>
        <dbReference type="Proteomes" id="UP000079169"/>
    </source>
</evidence>
<dbReference type="GeneID" id="103508102"/>
<accession>A0A1S4EAE3</accession>
<feature type="domain" description="Gelsolin-like" evidence="2">
    <location>
        <begin position="3"/>
        <end position="48"/>
    </location>
</feature>
<name>A0A1S4EAE3_DIACI</name>
<evidence type="ECO:0000259" key="2">
    <source>
        <dbReference type="Pfam" id="PF00626"/>
    </source>
</evidence>
<dbReference type="RefSeq" id="XP_017299102.1">
    <property type="nucleotide sequence ID" value="XM_017443613.1"/>
</dbReference>
<proteinExistence type="predicted"/>
<evidence type="ECO:0000313" key="4">
    <source>
        <dbReference type="RefSeq" id="XP_017299102.1"/>
    </source>
</evidence>
<reference evidence="4" key="1">
    <citation type="submission" date="2025-08" db="UniProtKB">
        <authorList>
            <consortium name="RefSeq"/>
        </authorList>
    </citation>
    <scope>IDENTIFICATION</scope>
</reference>
<dbReference type="GO" id="GO:0015629">
    <property type="term" value="C:actin cytoskeleton"/>
    <property type="evidence" value="ECO:0007669"/>
    <property type="project" value="TreeGrafter"/>
</dbReference>
<dbReference type="InterPro" id="IPR029006">
    <property type="entry name" value="ADF-H/Gelsolin-like_dom_sf"/>
</dbReference>
<dbReference type="Gene3D" id="3.40.20.10">
    <property type="entry name" value="Severin"/>
    <property type="match status" value="2"/>
</dbReference>
<evidence type="ECO:0000256" key="1">
    <source>
        <dbReference type="ARBA" id="ARBA00022737"/>
    </source>
</evidence>
<organism evidence="3 4">
    <name type="scientific">Diaphorina citri</name>
    <name type="common">Asian citrus psyllid</name>
    <dbReference type="NCBI Taxonomy" id="121845"/>
    <lineage>
        <taxon>Eukaryota</taxon>
        <taxon>Metazoa</taxon>
        <taxon>Ecdysozoa</taxon>
        <taxon>Arthropoda</taxon>
        <taxon>Hexapoda</taxon>
        <taxon>Insecta</taxon>
        <taxon>Pterygota</taxon>
        <taxon>Neoptera</taxon>
        <taxon>Paraneoptera</taxon>
        <taxon>Hemiptera</taxon>
        <taxon>Sternorrhyncha</taxon>
        <taxon>Psylloidea</taxon>
        <taxon>Psyllidae</taxon>
        <taxon>Diaphorininae</taxon>
        <taxon>Diaphorina</taxon>
    </lineage>
</organism>
<dbReference type="InterPro" id="IPR007122">
    <property type="entry name" value="Villin/Gelsolin"/>
</dbReference>
<dbReference type="SUPFAM" id="SSF55753">
    <property type="entry name" value="Actin depolymerizing proteins"/>
    <property type="match status" value="3"/>
</dbReference>
<dbReference type="KEGG" id="dci:103508102"/>
<dbReference type="GO" id="GO:0051015">
    <property type="term" value="F:actin filament binding"/>
    <property type="evidence" value="ECO:0007669"/>
    <property type="project" value="InterPro"/>
</dbReference>
<gene>
    <name evidence="4" type="primary">LOC103508102</name>
</gene>
<dbReference type="Pfam" id="PF00626">
    <property type="entry name" value="Gelsolin"/>
    <property type="match status" value="2"/>
</dbReference>
<dbReference type="PANTHER" id="PTHR11977:SF123">
    <property type="entry name" value="GELSOLIN"/>
    <property type="match status" value="1"/>
</dbReference>
<dbReference type="Proteomes" id="UP000079169">
    <property type="component" value="Unplaced"/>
</dbReference>
<sequence length="181" mass="20758">MEQHIHFWLGKNTSTDEAAVAAYKSVELDNYLNGSPVQHREVQGGENPSNRDLDTPIMVIKQGYEPTTFTGFFGPWDTDLWKLFILDTDDEVIFIWIGRAANYMEKLQATKPYKVYGTMEQHIHFWLGKNTSTDEAAVAAYKSVELDNYLNGSPVQHREVQGGESIRFRGYFKNGIRYVIL</sequence>
<feature type="domain" description="Gelsolin-like" evidence="2">
    <location>
        <begin position="121"/>
        <end position="169"/>
    </location>
</feature>
<keyword evidence="1" id="KW-0677">Repeat</keyword>
<dbReference type="GO" id="GO:0005546">
    <property type="term" value="F:phosphatidylinositol-4,5-bisphosphate binding"/>
    <property type="evidence" value="ECO:0007669"/>
    <property type="project" value="TreeGrafter"/>
</dbReference>
<dbReference type="GO" id="GO:0005737">
    <property type="term" value="C:cytoplasm"/>
    <property type="evidence" value="ECO:0007669"/>
    <property type="project" value="TreeGrafter"/>
</dbReference>
<keyword evidence="3" id="KW-1185">Reference proteome</keyword>
<dbReference type="InterPro" id="IPR007123">
    <property type="entry name" value="Gelsolin-like_dom"/>
</dbReference>
<dbReference type="AlphaFoldDB" id="A0A1S4EAE3"/>
<protein>
    <submittedName>
        <fullName evidence="4">Advillin-like</fullName>
    </submittedName>
</protein>
<dbReference type="GO" id="GO:0051014">
    <property type="term" value="P:actin filament severing"/>
    <property type="evidence" value="ECO:0007669"/>
    <property type="project" value="TreeGrafter"/>
</dbReference>
<dbReference type="GO" id="GO:0051016">
    <property type="term" value="P:barbed-end actin filament capping"/>
    <property type="evidence" value="ECO:0007669"/>
    <property type="project" value="TreeGrafter"/>
</dbReference>
<dbReference type="GO" id="GO:0008154">
    <property type="term" value="P:actin polymerization or depolymerization"/>
    <property type="evidence" value="ECO:0007669"/>
    <property type="project" value="TreeGrafter"/>
</dbReference>
<dbReference type="PaxDb" id="121845-A0A1S4EAE3"/>